<evidence type="ECO:0000313" key="4">
    <source>
        <dbReference type="EMBL" id="UNP28424.1"/>
    </source>
</evidence>
<protein>
    <submittedName>
        <fullName evidence="4">IPT/TIG domain-containing protein</fullName>
    </submittedName>
</protein>
<dbReference type="PROSITE" id="PS50194">
    <property type="entry name" value="FILAMIN_REPEAT"/>
    <property type="match status" value="1"/>
</dbReference>
<keyword evidence="5" id="KW-1185">Reference proteome</keyword>
<dbReference type="RefSeq" id="WP_187313048.1">
    <property type="nucleotide sequence ID" value="NZ_CP011131.1"/>
</dbReference>
<dbReference type="InterPro" id="IPR013783">
    <property type="entry name" value="Ig-like_fold"/>
</dbReference>
<dbReference type="Proteomes" id="UP000829194">
    <property type="component" value="Chromosome"/>
</dbReference>
<dbReference type="InterPro" id="IPR017868">
    <property type="entry name" value="Filamin/ABP280_repeat-like"/>
</dbReference>
<dbReference type="Pfam" id="PF01833">
    <property type="entry name" value="TIG"/>
    <property type="match status" value="2"/>
</dbReference>
<sequence length="2297" mass="240428">MDLAPKAQGNRPFVDGTWLSRASARARAGIAPQWWVLLLGLAMLVSGSLALAAKYVYDDNGRLIVMVDEQSGESARYVYDKVGNLLRIERLAAGQVAVFSFVPARGASGVAVRIEGKGFSAVAADNIVRFNGVAATVTAATPTELDVSVPAGASTGPLTVTVGAQTIAGPADFVVDENAQPPVIASVTPMVGAAGTTVTVTGQRLYPAPDMTRVLLGERIAVPTSINDTQLVFAVPVRAGTGKITVSTPYGSAQSADEFVVAPAGINPADLISGGRLMLDAATRALETTAANQQVALLLDSPNRDLTSLQFSGIATGSVAYTLYGPDNRQLLGGSASATSPTVHLPRLGAGLHLLLLKPSAPMAWSINWEKNATLGASAEPLAVSTASAYQSKRFVFDAATGDSLGIGLSDLVTAGSTSYVLATIYRPDGSQLAYEYCYAQYGGCDLNLASLSGSGTYSLVLAPTSDGQRLLSLKATLSEDRVLPLSADIPASLALERRGQNGRLNFAAEAGQTYAFNVATQTSVPANREVYYTVYKPDGSVLQQGNTKIGLTLNLPRLPVAGNYWIYVDPYYGETASAQVTLVSGQSGEVVPGQAANEFATQTAGQNVYFSFVAQQGANLGLGISELKTLGSTGAVYLYVYRPDGSQLSYEYCYAQYDGCDLNLSNLPAGTYTATVVPTSDGARTLSFKTTLSPDMVVPLTVDVSAPLALERRGQNARLTFSAEAGQTRAFNVSAQSTLPANRDVYYTVYKPDGTVLQQSNTRVGLTLNLPNLPQTGGYQVFVDPGQGETAVAQTKLVSGQVGGPDPGGSLGSFETQTPGQNVYFSFPAQAGDRLGLGISDLLTPGTTGAATVYVYRPNGTQLTYEYCYAPYNGCDLNLSIADAGTYNVTVVPPGAGERTMAFKAILSPDQSIALAVNAPSTVDLTRRGENARLKFSAQVGQTFAFNVSQQSTLPANRNVYYTVYKPDGTSLQQGYTKTGLTQNLRNLPADGEYTIFMDPEYGETAKATAVLLPGEAGRTDPGAEPRSFSTQVPGQNVYFAFTAEQGANLGLGIADLLTPGSTGAATVYIYRSNGSQLTYEYCYAQYNGCDLNLANLPAGEYTGMLVPPSDAASVSFQAIVSTDLVATASIDTSLSLVLDRRGRNGRIKFSGELGQTFAFNVAGQSTIPTNRDVYYTIYKPDGTLLQQSYTKTNLTMNLWNLPVSGEYTVLVDPNYGENATTQLTLVSGQAQTVSPDGDPGSFLTQTPGQNAYFTFTAAQGANLGLGITDLATPGTTGAVTVYVYRPNGSQLTYEYCYAQYGGCDLDLPSLPAGTYSVMVTAPSGGSATMSFNSILSADTTATLSPNTPLDLTLSRRGQNGRLSFAATAGQTLAVNASNIVVSPTVRNVYYTVYKPDGSTLVSSYSTTGLSLNLANLPMSGQYTLFVDADYGMTSTSRIELDTGDGLAVDGAPADYASAAAWERGYFTFTAAQGANLGLALADLVTPGTTNPVSMYVYRPNGSQLTYEYCYAQYGGCDLDLPNLPAGTYSVIVVPPSGGSGTMSFKAVLTPDATATLSPNTPLDLALGRRGQNGRLSFAATAGQTLAVNASNIAVSPTVRNVYYTVYKPDGSTLVSSYSTTGLSLNLANLPMSGQYTLFVDADYGMTSTSRIELDTGDGLVVDGAPADYASAAAWERGYFTFTAAQGANLGLALADLVTPGTTSLVTMYVYRPNGTQLTYENCYAQYGGCDLDLPNLPAGTYSVIMVPPSGGSGTMSFKTVLTPDATATLSPNTPLDLTLGRRGQNGRLSFAATAGQTLAVNASNIVVSPTVRNVYYTVYKPDGSTLVSSYSTTGLSLNLANLPVSGQYTLFVDADYGMTSTSRIELDTGDGLAVDGAPADYASAAAWERGYFTFTAAQGANLGLALADLVTPGTTNPVSMYVYRPNGSQLTYEYCYAQYGGCDLDLPNLPAGTYSVIVAPPSGGSGTMSFKTVLTPDATATLSPNTPLDLTLSRRGQNGRLSFAATAGQTLAVNASNIVVSPTVRNVYYTVYKPDGSTLVSSYSTTGLSLNLANLPVSGQYTLFVDADYGMTSTSRIELDTGAGLAVDGTPVDYTSAASWERAYYTVTVTEGANLGVGLSDFVTPGSTSNASMYVYRPNGTQLTYENCYAQYGGCDLDLPNLPAGTYSVIVVPPSGGNGTMNFKLTLSNDATGVLPLNTSFPLALNRNGQNAALNFTATAGQSLSLVISAQTTDPAARDVYYTVFKPSGGSFKQTSTRTGTTMTLPNLPESGNYLVQVDANYGAKVGAQLSVTSP</sequence>
<dbReference type="Gene3D" id="2.60.120.380">
    <property type="match status" value="12"/>
</dbReference>
<keyword evidence="1" id="KW-1133">Transmembrane helix</keyword>
<feature type="domain" description="Peptidase C-terminal archaeal/bacterial" evidence="3">
    <location>
        <begin position="2104"/>
        <end position="2173"/>
    </location>
</feature>
<reference evidence="4 5" key="1">
    <citation type="submission" date="2022-03" db="EMBL/GenBank/DDBJ databases">
        <title>Complete genome sequence of Lysobacter capsici VKM B-2533 and Lysobacter gummosus 10.1.1, promising sources of lytic agents.</title>
        <authorList>
            <person name="Tarlachkov S.V."/>
            <person name="Kudryakova I.V."/>
            <person name="Afoshin A.S."/>
            <person name="Leontyevskaya E.A."/>
            <person name="Leontyevskaya N.V."/>
        </authorList>
    </citation>
    <scope>NUCLEOTIDE SEQUENCE [LARGE SCALE GENOMIC DNA]</scope>
    <source>
        <strain evidence="4 5">10.1.1</strain>
    </source>
</reference>
<dbReference type="InterPro" id="IPR007280">
    <property type="entry name" value="Peptidase_C_arc/bac"/>
</dbReference>
<evidence type="ECO:0000313" key="5">
    <source>
        <dbReference type="Proteomes" id="UP000829194"/>
    </source>
</evidence>
<organism evidence="4 5">
    <name type="scientific">Lysobacter gummosus</name>
    <dbReference type="NCBI Taxonomy" id="262324"/>
    <lineage>
        <taxon>Bacteria</taxon>
        <taxon>Pseudomonadati</taxon>
        <taxon>Pseudomonadota</taxon>
        <taxon>Gammaproteobacteria</taxon>
        <taxon>Lysobacterales</taxon>
        <taxon>Lysobacteraceae</taxon>
        <taxon>Lysobacter</taxon>
    </lineage>
</organism>
<dbReference type="Pfam" id="PF04151">
    <property type="entry name" value="PPC"/>
    <property type="match status" value="1"/>
</dbReference>
<feature type="transmembrane region" description="Helical" evidence="1">
    <location>
        <begin position="34"/>
        <end position="57"/>
    </location>
</feature>
<proteinExistence type="predicted"/>
<dbReference type="SUPFAM" id="SSF81296">
    <property type="entry name" value="E set domains"/>
    <property type="match status" value="2"/>
</dbReference>
<name>A0ABY3X760_9GAMM</name>
<dbReference type="InterPro" id="IPR014756">
    <property type="entry name" value="Ig_E-set"/>
</dbReference>
<dbReference type="InterPro" id="IPR002909">
    <property type="entry name" value="IPT_dom"/>
</dbReference>
<evidence type="ECO:0000259" key="2">
    <source>
        <dbReference type="Pfam" id="PF01833"/>
    </source>
</evidence>
<keyword evidence="1" id="KW-0812">Transmembrane</keyword>
<evidence type="ECO:0000256" key="1">
    <source>
        <dbReference type="SAM" id="Phobius"/>
    </source>
</evidence>
<evidence type="ECO:0000259" key="3">
    <source>
        <dbReference type="Pfam" id="PF04151"/>
    </source>
</evidence>
<keyword evidence="1" id="KW-0472">Membrane</keyword>
<dbReference type="Gene3D" id="2.60.40.10">
    <property type="entry name" value="Immunoglobulins"/>
    <property type="match status" value="2"/>
</dbReference>
<dbReference type="EMBL" id="CP093547">
    <property type="protein sequence ID" value="UNP28424.1"/>
    <property type="molecule type" value="Genomic_DNA"/>
</dbReference>
<feature type="domain" description="IPT/TIG" evidence="2">
    <location>
        <begin position="182"/>
        <end position="252"/>
    </location>
</feature>
<accession>A0ABY3X760</accession>
<feature type="domain" description="IPT/TIG" evidence="2">
    <location>
        <begin position="100"/>
        <end position="173"/>
    </location>
</feature>
<gene>
    <name evidence="4" type="ORF">MOV92_18255</name>
</gene>